<evidence type="ECO:0000256" key="1">
    <source>
        <dbReference type="SAM" id="Phobius"/>
    </source>
</evidence>
<sequence length="108" mass="12759">MKIKLTAIIIVIISIILSCYFFLKKDDFSYYINRDYDFVCIFPPYTSKLFVLEDLRKYSNNIKDNIKYKESMDDGIFTYFFIKNNEIISSGEEMVINNSMGKYGCFGK</sequence>
<organism evidence="2 3">
    <name type="scientific">Delftia acidovorans</name>
    <name type="common">Pseudomonas acidovorans</name>
    <name type="synonym">Comamonas acidovorans</name>
    <dbReference type="NCBI Taxonomy" id="80866"/>
    <lineage>
        <taxon>Bacteria</taxon>
        <taxon>Pseudomonadati</taxon>
        <taxon>Pseudomonadota</taxon>
        <taxon>Betaproteobacteria</taxon>
        <taxon>Burkholderiales</taxon>
        <taxon>Comamonadaceae</taxon>
        <taxon>Delftia</taxon>
    </lineage>
</organism>
<dbReference type="AlphaFoldDB" id="A0AAJ2QYW6"/>
<keyword evidence="1" id="KW-1133">Transmembrane helix</keyword>
<name>A0AAJ2QYW6_DELAC</name>
<evidence type="ECO:0008006" key="4">
    <source>
        <dbReference type="Google" id="ProtNLM"/>
    </source>
</evidence>
<reference evidence="2" key="1">
    <citation type="submission" date="2023-11" db="EMBL/GenBank/DDBJ databases">
        <title>Identification and selenium tolerance of Delftia acidovorans R3-25.</title>
        <authorList>
            <person name="Zhang S."/>
            <person name="Liu Y."/>
            <person name="Guo Y."/>
        </authorList>
    </citation>
    <scope>NUCLEOTIDE SEQUENCE</scope>
    <source>
        <strain evidence="2">R3-25</strain>
    </source>
</reference>
<dbReference type="EMBL" id="JAWWMZ010000003">
    <property type="protein sequence ID" value="MDX4954098.1"/>
    <property type="molecule type" value="Genomic_DNA"/>
</dbReference>
<feature type="transmembrane region" description="Helical" evidence="1">
    <location>
        <begin position="6"/>
        <end position="23"/>
    </location>
</feature>
<evidence type="ECO:0000313" key="3">
    <source>
        <dbReference type="Proteomes" id="UP001287445"/>
    </source>
</evidence>
<gene>
    <name evidence="2" type="ORF">SGN30_11825</name>
</gene>
<comment type="caution">
    <text evidence="2">The sequence shown here is derived from an EMBL/GenBank/DDBJ whole genome shotgun (WGS) entry which is preliminary data.</text>
</comment>
<evidence type="ECO:0000313" key="2">
    <source>
        <dbReference type="EMBL" id="MDX4954098.1"/>
    </source>
</evidence>
<protein>
    <recommendedName>
        <fullName evidence="4">Lipoprotein</fullName>
    </recommendedName>
</protein>
<dbReference type="RefSeq" id="WP_319073566.1">
    <property type="nucleotide sequence ID" value="NZ_JAWWMZ010000003.1"/>
</dbReference>
<keyword evidence="1" id="KW-0812">Transmembrane</keyword>
<proteinExistence type="predicted"/>
<dbReference type="Proteomes" id="UP001287445">
    <property type="component" value="Unassembled WGS sequence"/>
</dbReference>
<dbReference type="PROSITE" id="PS51257">
    <property type="entry name" value="PROKAR_LIPOPROTEIN"/>
    <property type="match status" value="1"/>
</dbReference>
<keyword evidence="1" id="KW-0472">Membrane</keyword>
<accession>A0AAJ2QYW6</accession>